<evidence type="ECO:0000256" key="1">
    <source>
        <dbReference type="SAM" id="MobiDB-lite"/>
    </source>
</evidence>
<organism evidence="2 3">
    <name type="scientific">Rhizobium ruizarguesonis</name>
    <dbReference type="NCBI Taxonomy" id="2081791"/>
    <lineage>
        <taxon>Bacteria</taxon>
        <taxon>Pseudomonadati</taxon>
        <taxon>Pseudomonadota</taxon>
        <taxon>Alphaproteobacteria</taxon>
        <taxon>Hyphomicrobiales</taxon>
        <taxon>Rhizobiaceae</taxon>
        <taxon>Rhizobium/Agrobacterium group</taxon>
        <taxon>Rhizobium</taxon>
    </lineage>
</organism>
<comment type="caution">
    <text evidence="2">The sequence shown here is derived from an EMBL/GenBank/DDBJ whole genome shotgun (WGS) entry which is preliminary data.</text>
</comment>
<evidence type="ECO:0000313" key="2">
    <source>
        <dbReference type="EMBL" id="TBC15143.1"/>
    </source>
</evidence>
<feature type="compositionally biased region" description="Polar residues" evidence="1">
    <location>
        <begin position="50"/>
        <end position="60"/>
    </location>
</feature>
<accession>A0AB38I332</accession>
<sequence length="69" mass="7616">MNAVRYLRLHVHSSLKVPPSCNLPLTEQDSKFCMTTASKANDAPCVINSITHRASSSQGKSAERRDDSR</sequence>
<gene>
    <name evidence="2" type="ORF">ELH40_09500</name>
</gene>
<reference evidence="2 3" key="1">
    <citation type="submission" date="2019-02" db="EMBL/GenBank/DDBJ databases">
        <title>The genomic architecture of introgression among sibling species of bacteria.</title>
        <authorList>
            <person name="Cavassim M.I.A."/>
            <person name="Moeskjaer S."/>
            <person name="Moslemi C."/>
            <person name="Fields B."/>
            <person name="Bachmann A."/>
            <person name="Vilhjalmsson B."/>
            <person name="Schierup M.H."/>
            <person name="Young J.P.W."/>
            <person name="Andersen S.U."/>
        </authorList>
    </citation>
    <scope>NUCLEOTIDE SEQUENCE [LARGE SCALE GENOMIC DNA]</scope>
    <source>
        <strain evidence="2 3">SM92</strain>
    </source>
</reference>
<proteinExistence type="predicted"/>
<dbReference type="AlphaFoldDB" id="A0AB38I332"/>
<evidence type="ECO:0000313" key="3">
    <source>
        <dbReference type="Proteomes" id="UP000294215"/>
    </source>
</evidence>
<protein>
    <submittedName>
        <fullName evidence="2">Uncharacterized protein</fullName>
    </submittedName>
</protein>
<dbReference type="Proteomes" id="UP000294215">
    <property type="component" value="Unassembled WGS sequence"/>
</dbReference>
<name>A0AB38I332_9HYPH</name>
<dbReference type="EMBL" id="SIMR01000001">
    <property type="protein sequence ID" value="TBC15143.1"/>
    <property type="molecule type" value="Genomic_DNA"/>
</dbReference>
<feature type="region of interest" description="Disordered" evidence="1">
    <location>
        <begin position="50"/>
        <end position="69"/>
    </location>
</feature>